<keyword evidence="3" id="KW-1185">Reference proteome</keyword>
<accession>A0A7Y7EBB2</accession>
<evidence type="ECO:0000313" key="3">
    <source>
        <dbReference type="Proteomes" id="UP000587462"/>
    </source>
</evidence>
<evidence type="ECO:0000256" key="1">
    <source>
        <dbReference type="SAM" id="SignalP"/>
    </source>
</evidence>
<name>A0A7Y7EBB2_STRMO</name>
<dbReference type="EMBL" id="JABBXF010000133">
    <property type="protein sequence ID" value="NVK82424.1"/>
    <property type="molecule type" value="Genomic_DNA"/>
</dbReference>
<feature type="signal peptide" evidence="1">
    <location>
        <begin position="1"/>
        <end position="30"/>
    </location>
</feature>
<sequence length="132" mass="14140">MAKARWRVRMVMGAVGATAVFLASGPTAFAGSACEGPVCLTVDNSGRYVARATATPAKGGDFFGYFELHGPPGLQGRSAARHWRAGQKYGMALGRVVPDHTKICVDSWKTSEINKDVKPEHYGRACVEVRGQ</sequence>
<feature type="chain" id="PRO_5031370667" description="Secreted protein" evidence="1">
    <location>
        <begin position="31"/>
        <end position="132"/>
    </location>
</feature>
<keyword evidence="1" id="KW-0732">Signal</keyword>
<dbReference type="RefSeq" id="WP_171088034.1">
    <property type="nucleotide sequence ID" value="NZ_BNBU01000003.1"/>
</dbReference>
<dbReference type="Proteomes" id="UP000587462">
    <property type="component" value="Unassembled WGS sequence"/>
</dbReference>
<evidence type="ECO:0008006" key="4">
    <source>
        <dbReference type="Google" id="ProtNLM"/>
    </source>
</evidence>
<dbReference type="AlphaFoldDB" id="A0A7Y7EBB2"/>
<evidence type="ECO:0000313" key="2">
    <source>
        <dbReference type="EMBL" id="NVK82424.1"/>
    </source>
</evidence>
<organism evidence="2 3">
    <name type="scientific">Streptomyces morookaense</name>
    <name type="common">Streptoverticillium morookaense</name>
    <dbReference type="NCBI Taxonomy" id="1970"/>
    <lineage>
        <taxon>Bacteria</taxon>
        <taxon>Bacillati</taxon>
        <taxon>Actinomycetota</taxon>
        <taxon>Actinomycetes</taxon>
        <taxon>Kitasatosporales</taxon>
        <taxon>Streptomycetaceae</taxon>
        <taxon>Streptomyces</taxon>
    </lineage>
</organism>
<reference evidence="2 3" key="1">
    <citation type="submission" date="2020-04" db="EMBL/GenBank/DDBJ databases">
        <title>Draft Genome Sequence of Streptomyces morookaense DSM 40503, an 8-azaguanine-producing strain.</title>
        <authorList>
            <person name="Qi J."/>
            <person name="Gao J.-M."/>
        </authorList>
    </citation>
    <scope>NUCLEOTIDE SEQUENCE [LARGE SCALE GENOMIC DNA]</scope>
    <source>
        <strain evidence="2 3">DSM 40503</strain>
    </source>
</reference>
<protein>
    <recommendedName>
        <fullName evidence="4">Secreted protein</fullName>
    </recommendedName>
</protein>
<dbReference type="PROSITE" id="PS51257">
    <property type="entry name" value="PROKAR_LIPOPROTEIN"/>
    <property type="match status" value="1"/>
</dbReference>
<gene>
    <name evidence="2" type="ORF">HG542_32980</name>
</gene>
<proteinExistence type="predicted"/>
<comment type="caution">
    <text evidence="2">The sequence shown here is derived from an EMBL/GenBank/DDBJ whole genome shotgun (WGS) entry which is preliminary data.</text>
</comment>